<dbReference type="SUPFAM" id="SSF53850">
    <property type="entry name" value="Periplasmic binding protein-like II"/>
    <property type="match status" value="1"/>
</dbReference>
<dbReference type="Gene3D" id="3.40.190.10">
    <property type="entry name" value="Periplasmic binding protein-like II"/>
    <property type="match status" value="2"/>
</dbReference>
<keyword evidence="4" id="KW-1185">Reference proteome</keyword>
<dbReference type="Proteomes" id="UP000287853">
    <property type="component" value="Unassembled WGS sequence"/>
</dbReference>
<reference evidence="3 4" key="1">
    <citation type="submission" date="2017-01" db="EMBL/GenBank/DDBJ databases">
        <title>The cable genome- insights into the physiology and evolution of filamentous bacteria capable of sulfide oxidation via long distance electron transfer.</title>
        <authorList>
            <person name="Schreiber L."/>
            <person name="Bjerg J.T."/>
            <person name="Boggild A."/>
            <person name="Van De Vossenberg J."/>
            <person name="Meysman F."/>
            <person name="Nielsen L.P."/>
            <person name="Schramm A."/>
            <person name="Kjeldsen K.U."/>
        </authorList>
    </citation>
    <scope>NUCLEOTIDE SEQUENCE [LARGE SCALE GENOMIC DNA]</scope>
    <source>
        <strain evidence="3">MCF</strain>
    </source>
</reference>
<dbReference type="GO" id="GO:0051536">
    <property type="term" value="F:iron-sulfur cluster binding"/>
    <property type="evidence" value="ECO:0007669"/>
    <property type="project" value="UniProtKB-KW"/>
</dbReference>
<dbReference type="InterPro" id="IPR006311">
    <property type="entry name" value="TAT_signal"/>
</dbReference>
<proteinExistence type="predicted"/>
<dbReference type="InterPro" id="IPR006059">
    <property type="entry name" value="SBP"/>
</dbReference>
<keyword evidence="2" id="KW-0408">Iron</keyword>
<dbReference type="PROSITE" id="PS51318">
    <property type="entry name" value="TAT"/>
    <property type="match status" value="1"/>
</dbReference>
<gene>
    <name evidence="3" type="ORF">H206_02803</name>
</gene>
<comment type="caution">
    <text evidence="3">The sequence shown here is derived from an EMBL/GenBank/DDBJ whole genome shotgun (WGS) entry which is preliminary data.</text>
</comment>
<keyword evidence="2" id="KW-0479">Metal-binding</keyword>
<evidence type="ECO:0000313" key="3">
    <source>
        <dbReference type="EMBL" id="RWX47021.1"/>
    </source>
</evidence>
<sequence length="420" mass="47396">MNRRSFLKKSSQVGAAALAATAFPRILSARNRKLTLRIVGTHVTLQEKIRQQAEKDLGINIEFYPGGSAEVLLKASTDPDSFDLYEQWSNSIKILWQARTIQNIDINRLIYWNEISSLTKTGRITEQAKLGFGDAPYKLLYVQPDDKLGSTKSDKISFLPYVHNADSFGYNADIIEQGIPYTTESWGWLLDKRFHGKVAVINAPTIGLFDLALAVQARGEMTFQDIGNMTREEVDQLFEIVIAKKRQGHFRGVWSSVAQSVELMSSDDVVLQSMFSPGVSTLNGMGIPCVYAAPKEGYRAWHGVMCLSRSCTGKRLDAAYAFMNWWLSGWPGAFIARQGYYISNPLRSRPFMSEAEWDYWYEGKPATEFLKGTDGRVSVQPGNIRSGGSYIQRFENIAVWNTVMDTYEYTLPKWSEFVLA</sequence>
<dbReference type="EMBL" id="MTKO01000043">
    <property type="protein sequence ID" value="RWX47021.1"/>
    <property type="molecule type" value="Genomic_DNA"/>
</dbReference>
<name>A0A444J1J5_9BACT</name>
<evidence type="ECO:0000256" key="2">
    <source>
        <dbReference type="ARBA" id="ARBA00023014"/>
    </source>
</evidence>
<accession>A0A444J1J5</accession>
<dbReference type="PANTHER" id="PTHR30222">
    <property type="entry name" value="SPERMIDINE/PUTRESCINE-BINDING PERIPLASMIC PROTEIN"/>
    <property type="match status" value="1"/>
</dbReference>
<dbReference type="PANTHER" id="PTHR30222:SF17">
    <property type="entry name" value="SPERMIDINE_PUTRESCINE-BINDING PERIPLASMIC PROTEIN"/>
    <property type="match status" value="1"/>
</dbReference>
<organism evidence="3 4">
    <name type="scientific">Candidatus Electrothrix aarhusensis</name>
    <dbReference type="NCBI Taxonomy" id="1859131"/>
    <lineage>
        <taxon>Bacteria</taxon>
        <taxon>Pseudomonadati</taxon>
        <taxon>Thermodesulfobacteriota</taxon>
        <taxon>Desulfobulbia</taxon>
        <taxon>Desulfobulbales</taxon>
        <taxon>Desulfobulbaceae</taxon>
        <taxon>Candidatus Electrothrix</taxon>
    </lineage>
</organism>
<keyword evidence="2" id="KW-0411">Iron-sulfur</keyword>
<keyword evidence="1" id="KW-0732">Signal</keyword>
<dbReference type="Pfam" id="PF13416">
    <property type="entry name" value="SBP_bac_8"/>
    <property type="match status" value="1"/>
</dbReference>
<dbReference type="AlphaFoldDB" id="A0A444J1J5"/>
<evidence type="ECO:0000313" key="4">
    <source>
        <dbReference type="Proteomes" id="UP000287853"/>
    </source>
</evidence>
<protein>
    <submittedName>
        <fullName evidence="3">Putative spermidine/putrescine transport system substrate-binding protein</fullName>
    </submittedName>
</protein>
<evidence type="ECO:0000256" key="1">
    <source>
        <dbReference type="ARBA" id="ARBA00022729"/>
    </source>
</evidence>